<evidence type="ECO:0000256" key="1">
    <source>
        <dbReference type="SAM" id="SignalP"/>
    </source>
</evidence>
<evidence type="ECO:0008006" key="4">
    <source>
        <dbReference type="Google" id="ProtNLM"/>
    </source>
</evidence>
<keyword evidence="1" id="KW-0732">Signal</keyword>
<comment type="caution">
    <text evidence="2">The sequence shown here is derived from an EMBL/GenBank/DDBJ whole genome shotgun (WGS) entry which is preliminary data.</text>
</comment>
<gene>
    <name evidence="2" type="ORF">HO133_000835</name>
</gene>
<organism evidence="2 3">
    <name type="scientific">Letharia lupina</name>
    <dbReference type="NCBI Taxonomy" id="560253"/>
    <lineage>
        <taxon>Eukaryota</taxon>
        <taxon>Fungi</taxon>
        <taxon>Dikarya</taxon>
        <taxon>Ascomycota</taxon>
        <taxon>Pezizomycotina</taxon>
        <taxon>Lecanoromycetes</taxon>
        <taxon>OSLEUM clade</taxon>
        <taxon>Lecanoromycetidae</taxon>
        <taxon>Lecanorales</taxon>
        <taxon>Lecanorineae</taxon>
        <taxon>Parmeliaceae</taxon>
        <taxon>Letharia</taxon>
    </lineage>
</organism>
<protein>
    <recommendedName>
        <fullName evidence="4">Secreted protein</fullName>
    </recommendedName>
</protein>
<reference evidence="2 3" key="1">
    <citation type="journal article" date="2020" name="Genomics">
        <title>Complete, high-quality genomes from long-read metagenomic sequencing of two wolf lichen thalli reveals enigmatic genome architecture.</title>
        <authorList>
            <person name="McKenzie S.K."/>
            <person name="Walston R.F."/>
            <person name="Allen J.L."/>
        </authorList>
    </citation>
    <scope>NUCLEOTIDE SEQUENCE [LARGE SCALE GENOMIC DNA]</scope>
    <source>
        <strain evidence="2">WasteWater1</strain>
    </source>
</reference>
<dbReference type="GeneID" id="59329253"/>
<feature type="chain" id="PRO_5034688101" description="Secreted protein" evidence="1">
    <location>
        <begin position="23"/>
        <end position="71"/>
    </location>
</feature>
<accession>A0A8H6FBY6</accession>
<sequence length="71" mass="8013">MIEAFQCCFALLFCVFQVYYSAHEPFRGNQNIPVIGTLTTSVVYLGAPLHDLDRLGCIYIEPRGGQLCRNE</sequence>
<name>A0A8H6FBY6_9LECA</name>
<evidence type="ECO:0000313" key="3">
    <source>
        <dbReference type="Proteomes" id="UP000593566"/>
    </source>
</evidence>
<dbReference type="EMBL" id="JACCJB010000011">
    <property type="protein sequence ID" value="KAF6222787.1"/>
    <property type="molecule type" value="Genomic_DNA"/>
</dbReference>
<evidence type="ECO:0000313" key="2">
    <source>
        <dbReference type="EMBL" id="KAF6222787.1"/>
    </source>
</evidence>
<feature type="signal peptide" evidence="1">
    <location>
        <begin position="1"/>
        <end position="22"/>
    </location>
</feature>
<proteinExistence type="predicted"/>
<dbReference type="RefSeq" id="XP_037152133.1">
    <property type="nucleotide sequence ID" value="XM_037291771.1"/>
</dbReference>
<dbReference type="Proteomes" id="UP000593566">
    <property type="component" value="Unassembled WGS sequence"/>
</dbReference>
<keyword evidence="3" id="KW-1185">Reference proteome</keyword>
<dbReference type="AlphaFoldDB" id="A0A8H6FBY6"/>